<dbReference type="AlphaFoldDB" id="K8NVD3"/>
<dbReference type="EMBL" id="AGWX01000005">
    <property type="protein sequence ID" value="EKS34252.1"/>
    <property type="molecule type" value="Genomic_DNA"/>
</dbReference>
<proteinExistence type="predicted"/>
<evidence type="ECO:0008006" key="3">
    <source>
        <dbReference type="Google" id="ProtNLM"/>
    </source>
</evidence>
<protein>
    <recommendedName>
        <fullName evidence="3">DUF2948 family protein</fullName>
    </recommendedName>
</protein>
<evidence type="ECO:0000313" key="2">
    <source>
        <dbReference type="Proteomes" id="UP000001096"/>
    </source>
</evidence>
<dbReference type="eggNOG" id="ENOG5032SGB">
    <property type="taxonomic scope" value="Bacteria"/>
</dbReference>
<gene>
    <name evidence="1" type="ORF">HMPREF9695_04162</name>
</gene>
<dbReference type="RefSeq" id="WP_006022861.1">
    <property type="nucleotide sequence ID" value="NZ_KB375284.1"/>
</dbReference>
<sequence>MSQNKTAQQNTSRRKLAALDEDDLAVISAHIQDAAVVAGDILWRQSEKRLVVAMRRMDCEDILAGDCVPRRLISALRFDRVLSCQSREIDMTAPELPLTLLGLEFHPGKKPGGQVLLLFATGGVLRLEVECLECELADLGPDNLDTDPVDQAAAN</sequence>
<evidence type="ECO:0000313" key="1">
    <source>
        <dbReference type="EMBL" id="EKS34252.1"/>
    </source>
</evidence>
<reference evidence="1 2" key="1">
    <citation type="submission" date="2012-04" db="EMBL/GenBank/DDBJ databases">
        <title>The Genome Sequence of Afipia broomeae ATCC 49717.</title>
        <authorList>
            <consortium name="The Broad Institute Genome Sequencing Platform"/>
            <person name="Earl A."/>
            <person name="Ward D."/>
            <person name="Feldgarden M."/>
            <person name="Gevers D."/>
            <person name="Huys G."/>
            <person name="Walker B."/>
            <person name="Young S.K."/>
            <person name="Zeng Q."/>
            <person name="Gargeya S."/>
            <person name="Fitzgerald M."/>
            <person name="Haas B."/>
            <person name="Abouelleil A."/>
            <person name="Alvarado L."/>
            <person name="Arachchi H.M."/>
            <person name="Berlin A."/>
            <person name="Chapman S.B."/>
            <person name="Goldberg J."/>
            <person name="Griggs A."/>
            <person name="Gujja S."/>
            <person name="Hansen M."/>
            <person name="Howarth C."/>
            <person name="Imamovic A."/>
            <person name="Larimer J."/>
            <person name="McCowen C."/>
            <person name="Montmayeur A."/>
            <person name="Murphy C."/>
            <person name="Neiman D."/>
            <person name="Pearson M."/>
            <person name="Priest M."/>
            <person name="Roberts A."/>
            <person name="Saif S."/>
            <person name="Shea T."/>
            <person name="Sisk P."/>
            <person name="Sykes S."/>
            <person name="Wortman J."/>
            <person name="Nusbaum C."/>
            <person name="Birren B."/>
        </authorList>
    </citation>
    <scope>NUCLEOTIDE SEQUENCE [LARGE SCALE GENOMIC DNA]</scope>
    <source>
        <strain evidence="1 2">ATCC 49717</strain>
    </source>
</reference>
<name>K8NVD3_9BRAD</name>
<dbReference type="HOGENOM" id="CLU_118443_0_0_5"/>
<accession>K8NVD3</accession>
<dbReference type="Pfam" id="PF11164">
    <property type="entry name" value="DUF2948"/>
    <property type="match status" value="1"/>
</dbReference>
<dbReference type="PATRIC" id="fig|883078.3.peg.4303"/>
<keyword evidence="2" id="KW-1185">Reference proteome</keyword>
<organism evidence="1 2">
    <name type="scientific">Afipia broomeae ATCC 49717</name>
    <dbReference type="NCBI Taxonomy" id="883078"/>
    <lineage>
        <taxon>Bacteria</taxon>
        <taxon>Pseudomonadati</taxon>
        <taxon>Pseudomonadota</taxon>
        <taxon>Alphaproteobacteria</taxon>
        <taxon>Hyphomicrobiales</taxon>
        <taxon>Nitrobacteraceae</taxon>
        <taxon>Afipia</taxon>
    </lineage>
</organism>
<dbReference type="InterPro" id="IPR021335">
    <property type="entry name" value="DUF2948"/>
</dbReference>
<dbReference type="Proteomes" id="UP000001096">
    <property type="component" value="Unassembled WGS sequence"/>
</dbReference>
<comment type="caution">
    <text evidence="1">The sequence shown here is derived from an EMBL/GenBank/DDBJ whole genome shotgun (WGS) entry which is preliminary data.</text>
</comment>